<evidence type="ECO:0000313" key="10">
    <source>
        <dbReference type="EMBL" id="SPD17487.1"/>
    </source>
</evidence>
<dbReference type="Pfam" id="PF14380">
    <property type="entry name" value="WAK_assoc"/>
    <property type="match status" value="1"/>
</dbReference>
<name>A0A2N9HTY8_FAGSY</name>
<dbReference type="Pfam" id="PF13947">
    <property type="entry name" value="GUB_WAK_bind"/>
    <property type="match status" value="1"/>
</dbReference>
<protein>
    <recommendedName>
        <fullName evidence="2">non-specific serine/threonine protein kinase</fullName>
        <ecNumber evidence="2">2.7.11.1</ecNumber>
    </recommendedName>
</protein>
<comment type="subcellular location">
    <subcellularLocation>
        <location evidence="1">Membrane</location>
        <topology evidence="1">Single-pass membrane protein</topology>
    </subcellularLocation>
</comment>
<feature type="transmembrane region" description="Helical" evidence="7">
    <location>
        <begin position="7"/>
        <end position="24"/>
    </location>
</feature>
<dbReference type="AlphaFoldDB" id="A0A2N9HTY8"/>
<comment type="catalytic activity">
    <reaction evidence="6">
        <text>L-seryl-[protein] + ATP = O-phospho-L-seryl-[protein] + ADP + H(+)</text>
        <dbReference type="Rhea" id="RHEA:17989"/>
        <dbReference type="Rhea" id="RHEA-COMP:9863"/>
        <dbReference type="Rhea" id="RHEA-COMP:11604"/>
        <dbReference type="ChEBI" id="CHEBI:15378"/>
        <dbReference type="ChEBI" id="CHEBI:29999"/>
        <dbReference type="ChEBI" id="CHEBI:30616"/>
        <dbReference type="ChEBI" id="CHEBI:83421"/>
        <dbReference type="ChEBI" id="CHEBI:456216"/>
        <dbReference type="EC" id="2.7.11.1"/>
    </reaction>
</comment>
<keyword evidence="7" id="KW-0472">Membrane</keyword>
<comment type="catalytic activity">
    <reaction evidence="5">
        <text>L-threonyl-[protein] + ATP = O-phospho-L-threonyl-[protein] + ADP + H(+)</text>
        <dbReference type="Rhea" id="RHEA:46608"/>
        <dbReference type="Rhea" id="RHEA-COMP:11060"/>
        <dbReference type="Rhea" id="RHEA-COMP:11605"/>
        <dbReference type="ChEBI" id="CHEBI:15378"/>
        <dbReference type="ChEBI" id="CHEBI:30013"/>
        <dbReference type="ChEBI" id="CHEBI:30616"/>
        <dbReference type="ChEBI" id="CHEBI:61977"/>
        <dbReference type="ChEBI" id="CHEBI:456216"/>
        <dbReference type="EC" id="2.7.11.1"/>
    </reaction>
</comment>
<evidence type="ECO:0000256" key="2">
    <source>
        <dbReference type="ARBA" id="ARBA00012513"/>
    </source>
</evidence>
<keyword evidence="3" id="KW-0732">Signal</keyword>
<reference evidence="10" key="1">
    <citation type="submission" date="2018-02" db="EMBL/GenBank/DDBJ databases">
        <authorList>
            <person name="Cohen D.B."/>
            <person name="Kent A.D."/>
        </authorList>
    </citation>
    <scope>NUCLEOTIDE SEQUENCE</scope>
</reference>
<dbReference type="PANTHER" id="PTHR33138:SF1">
    <property type="entry name" value="OS01G0113900 PROTEIN"/>
    <property type="match status" value="1"/>
</dbReference>
<keyword evidence="7" id="KW-0812">Transmembrane</keyword>
<accession>A0A2N9HTY8</accession>
<proteinExistence type="predicted"/>
<gene>
    <name evidence="10" type="ORF">FSB_LOCUS45369</name>
</gene>
<evidence type="ECO:0000256" key="3">
    <source>
        <dbReference type="ARBA" id="ARBA00022729"/>
    </source>
</evidence>
<evidence type="ECO:0000259" key="9">
    <source>
        <dbReference type="Pfam" id="PF14380"/>
    </source>
</evidence>
<sequence>MSQVQLVNYYFLILTLFFFINYLGTNSSPSCPFRSCGNVSIVYPFWLRNETTSDQHYCGYPGFGLTCLNDEETVLALPGDHRYYVKAIDYSDYTLTLVDFDARHATNQSCPRARHNVTLGELPLKFSLLDLNLSFYFNCTTYPPLVPYIECLGFDARRSYVFVEGNETEGFDWSENCEDKVVVAVTKAEINIGNLISGFVSEMNDGFVLDWGKAKDCSTCESSGGLCGYNDSAKEFLCFCIDGSTRSNSCKGMLSSSFYFLCHVFNFKSTLE</sequence>
<dbReference type="InterPro" id="IPR025287">
    <property type="entry name" value="WAK_GUB"/>
</dbReference>
<dbReference type="EC" id="2.7.11.1" evidence="2"/>
<evidence type="ECO:0000256" key="7">
    <source>
        <dbReference type="SAM" id="Phobius"/>
    </source>
</evidence>
<keyword evidence="4" id="KW-0325">Glycoprotein</keyword>
<dbReference type="PANTHER" id="PTHR33138">
    <property type="entry name" value="OS01G0690200 PROTEIN"/>
    <property type="match status" value="1"/>
</dbReference>
<dbReference type="GO" id="GO:0004674">
    <property type="term" value="F:protein serine/threonine kinase activity"/>
    <property type="evidence" value="ECO:0007669"/>
    <property type="project" value="UniProtKB-EC"/>
</dbReference>
<dbReference type="InterPro" id="IPR032872">
    <property type="entry name" value="WAK_assoc_C"/>
</dbReference>
<evidence type="ECO:0000256" key="5">
    <source>
        <dbReference type="ARBA" id="ARBA00047899"/>
    </source>
</evidence>
<dbReference type="GO" id="GO:0030247">
    <property type="term" value="F:polysaccharide binding"/>
    <property type="evidence" value="ECO:0007669"/>
    <property type="project" value="InterPro"/>
</dbReference>
<feature type="domain" description="Wall-associated receptor kinase C-terminal" evidence="9">
    <location>
        <begin position="151"/>
        <end position="243"/>
    </location>
</feature>
<organism evidence="10">
    <name type="scientific">Fagus sylvatica</name>
    <name type="common">Beechnut</name>
    <dbReference type="NCBI Taxonomy" id="28930"/>
    <lineage>
        <taxon>Eukaryota</taxon>
        <taxon>Viridiplantae</taxon>
        <taxon>Streptophyta</taxon>
        <taxon>Embryophyta</taxon>
        <taxon>Tracheophyta</taxon>
        <taxon>Spermatophyta</taxon>
        <taxon>Magnoliopsida</taxon>
        <taxon>eudicotyledons</taxon>
        <taxon>Gunneridae</taxon>
        <taxon>Pentapetalae</taxon>
        <taxon>rosids</taxon>
        <taxon>fabids</taxon>
        <taxon>Fagales</taxon>
        <taxon>Fagaceae</taxon>
        <taxon>Fagus</taxon>
    </lineage>
</organism>
<evidence type="ECO:0000256" key="6">
    <source>
        <dbReference type="ARBA" id="ARBA00048679"/>
    </source>
</evidence>
<evidence type="ECO:0000256" key="1">
    <source>
        <dbReference type="ARBA" id="ARBA00004167"/>
    </source>
</evidence>
<feature type="domain" description="Wall-associated receptor kinase galacturonan-binding" evidence="8">
    <location>
        <begin position="31"/>
        <end position="99"/>
    </location>
</feature>
<keyword evidence="7" id="KW-1133">Transmembrane helix</keyword>
<evidence type="ECO:0000256" key="4">
    <source>
        <dbReference type="ARBA" id="ARBA00023180"/>
    </source>
</evidence>
<evidence type="ECO:0000259" key="8">
    <source>
        <dbReference type="Pfam" id="PF13947"/>
    </source>
</evidence>
<dbReference type="GO" id="GO:0016020">
    <property type="term" value="C:membrane"/>
    <property type="evidence" value="ECO:0007669"/>
    <property type="project" value="UniProtKB-SubCell"/>
</dbReference>
<dbReference type="EMBL" id="OIVN01004446">
    <property type="protein sequence ID" value="SPD17487.1"/>
    <property type="molecule type" value="Genomic_DNA"/>
</dbReference>